<dbReference type="AlphaFoldDB" id="A0A9W9NQ96"/>
<keyword evidence="2" id="KW-1185">Reference proteome</keyword>
<gene>
    <name evidence="1" type="ORF">N7469_008939</name>
</gene>
<dbReference type="RefSeq" id="XP_056497622.1">
    <property type="nucleotide sequence ID" value="XM_056647857.1"/>
</dbReference>
<evidence type="ECO:0000313" key="1">
    <source>
        <dbReference type="EMBL" id="KAJ5222699.1"/>
    </source>
</evidence>
<name>A0A9W9NQ96_PENCI</name>
<reference evidence="1" key="1">
    <citation type="submission" date="2022-11" db="EMBL/GenBank/DDBJ databases">
        <authorList>
            <person name="Petersen C."/>
        </authorList>
    </citation>
    <scope>NUCLEOTIDE SEQUENCE</scope>
    <source>
        <strain evidence="1">IBT 23319</strain>
    </source>
</reference>
<accession>A0A9W9NQ96</accession>
<proteinExistence type="predicted"/>
<protein>
    <submittedName>
        <fullName evidence="1">Uncharacterized protein</fullName>
    </submittedName>
</protein>
<organism evidence="1 2">
    <name type="scientific">Penicillium citrinum</name>
    <dbReference type="NCBI Taxonomy" id="5077"/>
    <lineage>
        <taxon>Eukaryota</taxon>
        <taxon>Fungi</taxon>
        <taxon>Dikarya</taxon>
        <taxon>Ascomycota</taxon>
        <taxon>Pezizomycotina</taxon>
        <taxon>Eurotiomycetes</taxon>
        <taxon>Eurotiomycetidae</taxon>
        <taxon>Eurotiales</taxon>
        <taxon>Aspergillaceae</taxon>
        <taxon>Penicillium</taxon>
    </lineage>
</organism>
<reference evidence="1" key="2">
    <citation type="journal article" date="2023" name="IMA Fungus">
        <title>Comparative genomic study of the Penicillium genus elucidates a diverse pangenome and 15 lateral gene transfer events.</title>
        <authorList>
            <person name="Petersen C."/>
            <person name="Sorensen T."/>
            <person name="Nielsen M.R."/>
            <person name="Sondergaard T.E."/>
            <person name="Sorensen J.L."/>
            <person name="Fitzpatrick D.A."/>
            <person name="Frisvad J.C."/>
            <person name="Nielsen K.L."/>
        </authorList>
    </citation>
    <scope>NUCLEOTIDE SEQUENCE</scope>
    <source>
        <strain evidence="1">IBT 23319</strain>
    </source>
</reference>
<sequence>MPRRYYQEPSEALGFRDSRYEITERFIEAAKKVKDKPVTYKWVSRFLTDRADDLEVLREMARNRRPPHCFYGRCDRILVEMRAHILVYKKGRSMMLYAHYLMEMYAMIIGSLTLSKNGGDEEADNADSEVIDMTDEIWEKCEKLNDRTIDPSRADLDGFWIRLNWPVDGCDCAQCEKLKYHMYGSR</sequence>
<dbReference type="Proteomes" id="UP001147733">
    <property type="component" value="Unassembled WGS sequence"/>
</dbReference>
<dbReference type="EMBL" id="JAPQKT010000008">
    <property type="protein sequence ID" value="KAJ5222699.1"/>
    <property type="molecule type" value="Genomic_DNA"/>
</dbReference>
<dbReference type="GeneID" id="81387024"/>
<comment type="caution">
    <text evidence="1">The sequence shown here is derived from an EMBL/GenBank/DDBJ whole genome shotgun (WGS) entry which is preliminary data.</text>
</comment>
<evidence type="ECO:0000313" key="2">
    <source>
        <dbReference type="Proteomes" id="UP001147733"/>
    </source>
</evidence>
<dbReference type="OrthoDB" id="4286563at2759"/>